<gene>
    <name evidence="8" type="primary">mobA</name>
    <name evidence="10" type="ORF">C1I91_17650</name>
</gene>
<dbReference type="KEGG" id="cmah:C1I91_17650"/>
<dbReference type="GO" id="GO:0046872">
    <property type="term" value="F:metal ion binding"/>
    <property type="evidence" value="ECO:0007669"/>
    <property type="project" value="UniProtKB-KW"/>
</dbReference>
<evidence type="ECO:0000256" key="2">
    <source>
        <dbReference type="ARBA" id="ARBA00022679"/>
    </source>
</evidence>
<evidence type="ECO:0000256" key="8">
    <source>
        <dbReference type="HAMAP-Rule" id="MF_00316"/>
    </source>
</evidence>
<evidence type="ECO:0000256" key="6">
    <source>
        <dbReference type="ARBA" id="ARBA00023134"/>
    </source>
</evidence>
<dbReference type="InterPro" id="IPR013482">
    <property type="entry name" value="Molybde_CF_guanTrfase"/>
</dbReference>
<keyword evidence="2 8" id="KW-0808">Transferase</keyword>
<evidence type="ECO:0000313" key="10">
    <source>
        <dbReference type="EMBL" id="QAA33323.1"/>
    </source>
</evidence>
<organism evidence="10 11">
    <name type="scientific">Clostridium manihotivorum</name>
    <dbReference type="NCBI Taxonomy" id="2320868"/>
    <lineage>
        <taxon>Bacteria</taxon>
        <taxon>Bacillati</taxon>
        <taxon>Bacillota</taxon>
        <taxon>Clostridia</taxon>
        <taxon>Eubacteriales</taxon>
        <taxon>Clostridiaceae</taxon>
        <taxon>Clostridium</taxon>
    </lineage>
</organism>
<comment type="subcellular location">
    <subcellularLocation>
        <location evidence="8">Cytoplasm</location>
    </subcellularLocation>
</comment>
<accession>A0A3R5QZR9</accession>
<name>A0A3R5QZR9_9CLOT</name>
<evidence type="ECO:0000313" key="11">
    <source>
        <dbReference type="Proteomes" id="UP000286268"/>
    </source>
</evidence>
<keyword evidence="5 8" id="KW-0460">Magnesium</keyword>
<evidence type="ECO:0000256" key="4">
    <source>
        <dbReference type="ARBA" id="ARBA00022741"/>
    </source>
</evidence>
<keyword evidence="11" id="KW-1185">Reference proteome</keyword>
<dbReference type="AlphaFoldDB" id="A0A3R5QZR9"/>
<dbReference type="InterPro" id="IPR029044">
    <property type="entry name" value="Nucleotide-diphossugar_trans"/>
</dbReference>
<dbReference type="GO" id="GO:0005525">
    <property type="term" value="F:GTP binding"/>
    <property type="evidence" value="ECO:0007669"/>
    <property type="project" value="UniProtKB-UniRule"/>
</dbReference>
<evidence type="ECO:0000256" key="5">
    <source>
        <dbReference type="ARBA" id="ARBA00022842"/>
    </source>
</evidence>
<protein>
    <recommendedName>
        <fullName evidence="8">Probable molybdenum cofactor guanylyltransferase</fullName>
        <shortName evidence="8">MoCo guanylyltransferase</shortName>
        <ecNumber evidence="8">2.7.7.77</ecNumber>
    </recommendedName>
    <alternativeName>
        <fullName evidence="8">GTP:molybdopterin guanylyltransferase</fullName>
    </alternativeName>
    <alternativeName>
        <fullName evidence="8">Mo-MPT guanylyltransferase</fullName>
    </alternativeName>
    <alternativeName>
        <fullName evidence="8">Molybdopterin guanylyltransferase</fullName>
    </alternativeName>
    <alternativeName>
        <fullName evidence="8">Molybdopterin-guanine dinucleotide synthase</fullName>
        <shortName evidence="8">MGD synthase</shortName>
    </alternativeName>
</protein>
<dbReference type="GO" id="GO:0061603">
    <property type="term" value="F:molybdenum cofactor guanylyltransferase activity"/>
    <property type="evidence" value="ECO:0007669"/>
    <property type="project" value="UniProtKB-EC"/>
</dbReference>
<dbReference type="RefSeq" id="WP_128214046.1">
    <property type="nucleotide sequence ID" value="NZ_CP025746.1"/>
</dbReference>
<dbReference type="GO" id="GO:0005737">
    <property type="term" value="C:cytoplasm"/>
    <property type="evidence" value="ECO:0007669"/>
    <property type="project" value="UniProtKB-SubCell"/>
</dbReference>
<dbReference type="PANTHER" id="PTHR19136">
    <property type="entry name" value="MOLYBDENUM COFACTOR GUANYLYLTRANSFERASE"/>
    <property type="match status" value="1"/>
</dbReference>
<keyword evidence="6 8" id="KW-0342">GTP-binding</keyword>
<feature type="domain" description="MobA-like NTP transferase" evidence="9">
    <location>
        <begin position="15"/>
        <end position="161"/>
    </location>
</feature>
<feature type="binding site" evidence="8">
    <location>
        <position position="104"/>
    </location>
    <ligand>
        <name>Mg(2+)</name>
        <dbReference type="ChEBI" id="CHEBI:18420"/>
    </ligand>
</feature>
<dbReference type="OrthoDB" id="9788394at2"/>
<keyword evidence="10" id="KW-0548">Nucleotidyltransferase</keyword>
<keyword evidence="4 8" id="KW-0547">Nucleotide-binding</keyword>
<sequence length="209" mass="24671">MCYDKITKLDKFTTAVILAGGKSSRMGFDKQFLKLKEENLIELIAEKLKKSFEEIIIVTNKPELYKDTPYKLISDEYKERGPISGIYEGLKAAKSEYVYFVACDMPIVRNDFIEFMKEKLMETPKQCCLVKREKYFEPFNAFYSKSMLNKALELLQEDRRALKELILSSDSLYIEEETVISFDPDFDMFINLNTKEELEKYIRKFVREI</sequence>
<dbReference type="InterPro" id="IPR025877">
    <property type="entry name" value="MobA-like_NTP_Trfase"/>
</dbReference>
<dbReference type="CDD" id="cd02503">
    <property type="entry name" value="MobA"/>
    <property type="match status" value="1"/>
</dbReference>
<feature type="binding site" evidence="8">
    <location>
        <begin position="18"/>
        <end position="20"/>
    </location>
    <ligand>
        <name>GTP</name>
        <dbReference type="ChEBI" id="CHEBI:37565"/>
    </ligand>
</feature>
<comment type="similarity">
    <text evidence="8">Belongs to the MobA family.</text>
</comment>
<comment type="domain">
    <text evidence="8">The N-terminal domain determines nucleotide recognition and specific binding, while the C-terminal domain determines the specific binding to the target protein.</text>
</comment>
<feature type="binding site" evidence="8">
    <location>
        <position position="30"/>
    </location>
    <ligand>
        <name>GTP</name>
        <dbReference type="ChEBI" id="CHEBI:37565"/>
    </ligand>
</feature>
<dbReference type="EC" id="2.7.7.77" evidence="8"/>
<evidence type="ECO:0000256" key="1">
    <source>
        <dbReference type="ARBA" id="ARBA00022490"/>
    </source>
</evidence>
<dbReference type="PANTHER" id="PTHR19136:SF81">
    <property type="entry name" value="MOLYBDENUM COFACTOR GUANYLYLTRANSFERASE"/>
    <property type="match status" value="1"/>
</dbReference>
<evidence type="ECO:0000259" key="9">
    <source>
        <dbReference type="Pfam" id="PF12804"/>
    </source>
</evidence>
<comment type="function">
    <text evidence="8">Transfers a GMP moiety from GTP to Mo-molybdopterin (Mo-MPT) cofactor (Moco or molybdenum cofactor) to form Mo-molybdopterin guanine dinucleotide (Mo-MGD) cofactor.</text>
</comment>
<keyword evidence="1 8" id="KW-0963">Cytoplasm</keyword>
<dbReference type="HAMAP" id="MF_00316">
    <property type="entry name" value="MobA"/>
    <property type="match status" value="1"/>
</dbReference>
<evidence type="ECO:0000256" key="7">
    <source>
        <dbReference type="ARBA" id="ARBA00023150"/>
    </source>
</evidence>
<feature type="binding site" evidence="8">
    <location>
        <position position="75"/>
    </location>
    <ligand>
        <name>GTP</name>
        <dbReference type="ChEBI" id="CHEBI:37565"/>
    </ligand>
</feature>
<keyword evidence="3 8" id="KW-0479">Metal-binding</keyword>
<feature type="binding site" evidence="8">
    <location>
        <position position="104"/>
    </location>
    <ligand>
        <name>GTP</name>
        <dbReference type="ChEBI" id="CHEBI:37565"/>
    </ligand>
</feature>
<dbReference type="Proteomes" id="UP000286268">
    <property type="component" value="Chromosome"/>
</dbReference>
<dbReference type="Gene3D" id="3.90.550.10">
    <property type="entry name" value="Spore Coat Polysaccharide Biosynthesis Protein SpsA, Chain A"/>
    <property type="match status" value="1"/>
</dbReference>
<keyword evidence="7 8" id="KW-0501">Molybdenum cofactor biosynthesis</keyword>
<proteinExistence type="inferred from homology"/>
<comment type="caution">
    <text evidence="8">Lacks conserved residue(s) required for the propagation of feature annotation.</text>
</comment>
<comment type="catalytic activity">
    <reaction evidence="8">
        <text>Mo-molybdopterin + GTP + H(+) = Mo-molybdopterin guanine dinucleotide + diphosphate</text>
        <dbReference type="Rhea" id="RHEA:34243"/>
        <dbReference type="ChEBI" id="CHEBI:15378"/>
        <dbReference type="ChEBI" id="CHEBI:33019"/>
        <dbReference type="ChEBI" id="CHEBI:37565"/>
        <dbReference type="ChEBI" id="CHEBI:71302"/>
        <dbReference type="ChEBI" id="CHEBI:71310"/>
        <dbReference type="EC" id="2.7.7.77"/>
    </reaction>
</comment>
<dbReference type="Pfam" id="PF12804">
    <property type="entry name" value="NTP_transf_3"/>
    <property type="match status" value="1"/>
</dbReference>
<reference evidence="10 11" key="1">
    <citation type="submission" date="2018-01" db="EMBL/GenBank/DDBJ databases">
        <title>Genome Sequencing and Assembly of Anaerobacter polyendosporus strain CT4.</title>
        <authorList>
            <person name="Tachaapaikoon C."/>
            <person name="Sutheeworapong S."/>
            <person name="Jenjaroenpun P."/>
            <person name="Wongsurawat T."/>
            <person name="Nookeaw I."/>
            <person name="Cheawchanlertfa P."/>
            <person name="Kosugi A."/>
            <person name="Cheevadhanarak S."/>
            <person name="Ratanakhanokchai K."/>
        </authorList>
    </citation>
    <scope>NUCLEOTIDE SEQUENCE [LARGE SCALE GENOMIC DNA]</scope>
    <source>
        <strain evidence="10 11">CT4</strain>
    </source>
</reference>
<dbReference type="GO" id="GO:0006777">
    <property type="term" value="P:Mo-molybdopterin cofactor biosynthetic process"/>
    <property type="evidence" value="ECO:0007669"/>
    <property type="project" value="UniProtKB-KW"/>
</dbReference>
<dbReference type="EMBL" id="CP025746">
    <property type="protein sequence ID" value="QAA33323.1"/>
    <property type="molecule type" value="Genomic_DNA"/>
</dbReference>
<evidence type="ECO:0000256" key="3">
    <source>
        <dbReference type="ARBA" id="ARBA00022723"/>
    </source>
</evidence>
<dbReference type="SUPFAM" id="SSF53448">
    <property type="entry name" value="Nucleotide-diphospho-sugar transferases"/>
    <property type="match status" value="1"/>
</dbReference>
<comment type="cofactor">
    <cofactor evidence="8">
        <name>Mg(2+)</name>
        <dbReference type="ChEBI" id="CHEBI:18420"/>
    </cofactor>
</comment>